<comment type="caution">
    <text evidence="2">The sequence shown here is derived from an EMBL/GenBank/DDBJ whole genome shotgun (WGS) entry which is preliminary data.</text>
</comment>
<feature type="signal peptide" evidence="1">
    <location>
        <begin position="1"/>
        <end position="19"/>
    </location>
</feature>
<sequence>MRKLVLCFLIAKVCTVCVGQTVQFTNEVFGKVIDLKLDNETAMPWYFGSVFQYCDDTDLLAYWNGITKSIKYFDLESGETVKETKLSPYGPEAIPGEPYYFYYHNKDSIFIFSEFQNSKLFLVNDRGGKVDTFDFEAKDGYRFTPFPRLTRVSGAIVVHKEHFFLSFNISEQKERNSVAPVLKYNMVTKEHGFLKEPGAYRDLDLSRIPKGGQHEFYESRLAFNADNNEMVINYPLSQKLYVLRDGIVKEVEAKSKSVKGFELLSRDKNRFEVNDVGYKKIVFGSARYFGIFYDQYNKLFYRLVKLDNVSKTESKYLSNSKKYVPDSYSWMIFDSGLSKKTEVLFTSREATPEKGVFVSPKGLWVLLPNSKGEDIMSIGLLKFNEKD</sequence>
<dbReference type="EMBL" id="LRPB01000003">
    <property type="protein sequence ID" value="KYG85453.1"/>
    <property type="molecule type" value="Genomic_DNA"/>
</dbReference>
<keyword evidence="1" id="KW-0732">Signal</keyword>
<gene>
    <name evidence="2" type="ORF">AWW67_15085</name>
</gene>
<evidence type="ECO:0000313" key="3">
    <source>
        <dbReference type="Proteomes" id="UP000075663"/>
    </source>
</evidence>
<evidence type="ECO:0008006" key="4">
    <source>
        <dbReference type="Google" id="ProtNLM"/>
    </source>
</evidence>
<dbReference type="Proteomes" id="UP000075663">
    <property type="component" value="Unassembled WGS sequence"/>
</dbReference>
<dbReference type="Pfam" id="PF13970">
    <property type="entry name" value="DUF4221"/>
    <property type="match status" value="1"/>
</dbReference>
<reference evidence="2 3" key="1">
    <citation type="submission" date="2016-01" db="EMBL/GenBank/DDBJ databases">
        <title>Genome sequencing of Roseivirga seohaensis SW-152.</title>
        <authorList>
            <person name="Selvaratnam C."/>
            <person name="Thevarajoo S."/>
            <person name="Goh K.M."/>
            <person name="Ee R."/>
            <person name="Chan K.-G."/>
            <person name="Chong C.S."/>
        </authorList>
    </citation>
    <scope>NUCLEOTIDE SEQUENCE [LARGE SCALE GENOMIC DNA]</scope>
    <source>
        <strain evidence="2 3">SW-152</strain>
    </source>
</reference>
<organism evidence="2 3">
    <name type="scientific">Roseivirga seohaensis</name>
    <dbReference type="NCBI Taxonomy" id="1914963"/>
    <lineage>
        <taxon>Bacteria</taxon>
        <taxon>Pseudomonadati</taxon>
        <taxon>Bacteroidota</taxon>
        <taxon>Cytophagia</taxon>
        <taxon>Cytophagales</taxon>
        <taxon>Roseivirgaceae</taxon>
        <taxon>Roseivirga</taxon>
    </lineage>
</organism>
<name>A0A150Y364_9BACT</name>
<dbReference type="InterPro" id="IPR011044">
    <property type="entry name" value="Quino_amine_DH_bsu"/>
</dbReference>
<feature type="chain" id="PRO_5007575594" description="DUF4221 domain-containing protein" evidence="1">
    <location>
        <begin position="20"/>
        <end position="387"/>
    </location>
</feature>
<dbReference type="AlphaFoldDB" id="A0A150Y364"/>
<proteinExistence type="predicted"/>
<dbReference type="STRING" id="1914963.AWW67_15085"/>
<dbReference type="RefSeq" id="WP_062299892.1">
    <property type="nucleotide sequence ID" value="NZ_LRPB01000003.1"/>
</dbReference>
<protein>
    <recommendedName>
        <fullName evidence="4">DUF4221 domain-containing protein</fullName>
    </recommendedName>
</protein>
<evidence type="ECO:0000313" key="2">
    <source>
        <dbReference type="EMBL" id="KYG85453.1"/>
    </source>
</evidence>
<evidence type="ECO:0000256" key="1">
    <source>
        <dbReference type="SAM" id="SignalP"/>
    </source>
</evidence>
<accession>A0A150Y364</accession>
<dbReference type="InterPro" id="IPR025316">
    <property type="entry name" value="DUF4221"/>
</dbReference>
<dbReference type="SUPFAM" id="SSF50969">
    <property type="entry name" value="YVTN repeat-like/Quinoprotein amine dehydrogenase"/>
    <property type="match status" value="1"/>
</dbReference>